<evidence type="ECO:0000313" key="3">
    <source>
        <dbReference type="Proteomes" id="UP000681720"/>
    </source>
</evidence>
<name>A0A8S3G0M6_9BILA</name>
<evidence type="ECO:0000313" key="1">
    <source>
        <dbReference type="EMBL" id="CAF5057313.1"/>
    </source>
</evidence>
<organism evidence="2 3">
    <name type="scientific">Rotaria magnacalcarata</name>
    <dbReference type="NCBI Taxonomy" id="392030"/>
    <lineage>
        <taxon>Eukaryota</taxon>
        <taxon>Metazoa</taxon>
        <taxon>Spiralia</taxon>
        <taxon>Gnathifera</taxon>
        <taxon>Rotifera</taxon>
        <taxon>Eurotatoria</taxon>
        <taxon>Bdelloidea</taxon>
        <taxon>Philodinida</taxon>
        <taxon>Philodinidae</taxon>
        <taxon>Rotaria</taxon>
    </lineage>
</organism>
<proteinExistence type="predicted"/>
<dbReference type="EMBL" id="CAJOBH010227445">
    <property type="protein sequence ID" value="CAF5057313.1"/>
    <property type="molecule type" value="Genomic_DNA"/>
</dbReference>
<dbReference type="Proteomes" id="UP000681967">
    <property type="component" value="Unassembled WGS sequence"/>
</dbReference>
<gene>
    <name evidence="1" type="ORF">BYL167_LOCUS58817</name>
    <name evidence="2" type="ORF">GIL414_LOCUS64735</name>
</gene>
<dbReference type="Proteomes" id="UP000681720">
    <property type="component" value="Unassembled WGS sequence"/>
</dbReference>
<dbReference type="EMBL" id="CAJOBJ010282327">
    <property type="protein sequence ID" value="CAF5145373.1"/>
    <property type="molecule type" value="Genomic_DNA"/>
</dbReference>
<accession>A0A8S3G0M6</accession>
<dbReference type="AlphaFoldDB" id="A0A8S3G0M6"/>
<protein>
    <submittedName>
        <fullName evidence="2">Uncharacterized protein</fullName>
    </submittedName>
</protein>
<reference evidence="2" key="1">
    <citation type="submission" date="2021-02" db="EMBL/GenBank/DDBJ databases">
        <authorList>
            <person name="Nowell W R."/>
        </authorList>
    </citation>
    <scope>NUCLEOTIDE SEQUENCE</scope>
</reference>
<evidence type="ECO:0000313" key="2">
    <source>
        <dbReference type="EMBL" id="CAF5145373.1"/>
    </source>
</evidence>
<sequence length="109" mass="12426">MYRSNASGENFNWVGNFAPIQLKTNRRIWVPFCPSSGLVLQSNSILIPGDYSTVENIQAGSFSVGFVMLNDFDGQVDKWYLGGEYRLDEYFPNERSSCRIVTTYQFSIC</sequence>
<comment type="caution">
    <text evidence="2">The sequence shown here is derived from an EMBL/GenBank/DDBJ whole genome shotgun (WGS) entry which is preliminary data.</text>
</comment>